<gene>
    <name evidence="1" type="ORF">WKV53_05455</name>
</gene>
<keyword evidence="2" id="KW-1185">Reference proteome</keyword>
<organism evidence="1 2">
    <name type="scientific">Luteolibacter soli</name>
    <dbReference type="NCBI Taxonomy" id="3135280"/>
    <lineage>
        <taxon>Bacteria</taxon>
        <taxon>Pseudomonadati</taxon>
        <taxon>Verrucomicrobiota</taxon>
        <taxon>Verrucomicrobiia</taxon>
        <taxon>Verrucomicrobiales</taxon>
        <taxon>Verrucomicrobiaceae</taxon>
        <taxon>Luteolibacter</taxon>
    </lineage>
</organism>
<reference evidence="1 2" key="1">
    <citation type="submission" date="2024-04" db="EMBL/GenBank/DDBJ databases">
        <title>Luteolibacter sp. isolated from soil.</title>
        <authorList>
            <person name="An J."/>
        </authorList>
    </citation>
    <scope>NUCLEOTIDE SEQUENCE [LARGE SCALE GENOMIC DNA]</scope>
    <source>
        <strain evidence="1 2">Y139</strain>
    </source>
</reference>
<sequence>MKSELEKFDRVLGACRDSYLKKGAQSLFWVSSEEERDEVRARLQGIFGKEYPYAFIGNFPNGDMVAIAEDGALVAVLHDCGEVCPSALTMDEFLEAVREDEELEDRFYLLEESDDDF</sequence>
<accession>A0ABU9ASZ4</accession>
<dbReference type="RefSeq" id="WP_341403343.1">
    <property type="nucleotide sequence ID" value="NZ_JBBUKT010000002.1"/>
</dbReference>
<evidence type="ECO:0000313" key="1">
    <source>
        <dbReference type="EMBL" id="MEK7949927.1"/>
    </source>
</evidence>
<comment type="caution">
    <text evidence="1">The sequence shown here is derived from an EMBL/GenBank/DDBJ whole genome shotgun (WGS) entry which is preliminary data.</text>
</comment>
<protein>
    <recommendedName>
        <fullName evidence="3">SMI1/KNR4 family protein</fullName>
    </recommendedName>
</protein>
<evidence type="ECO:0008006" key="3">
    <source>
        <dbReference type="Google" id="ProtNLM"/>
    </source>
</evidence>
<evidence type="ECO:0000313" key="2">
    <source>
        <dbReference type="Proteomes" id="UP001371305"/>
    </source>
</evidence>
<dbReference type="Proteomes" id="UP001371305">
    <property type="component" value="Unassembled WGS sequence"/>
</dbReference>
<name>A0ABU9ASZ4_9BACT</name>
<proteinExistence type="predicted"/>
<dbReference type="EMBL" id="JBBUKT010000002">
    <property type="protein sequence ID" value="MEK7949927.1"/>
    <property type="molecule type" value="Genomic_DNA"/>
</dbReference>